<evidence type="ECO:0000256" key="5">
    <source>
        <dbReference type="ARBA" id="ARBA00023098"/>
    </source>
</evidence>
<proteinExistence type="inferred from homology"/>
<evidence type="ECO:0000256" key="2">
    <source>
        <dbReference type="ARBA" id="ARBA00022516"/>
    </source>
</evidence>
<keyword evidence="10" id="KW-1185">Reference proteome</keyword>
<comment type="subcellular location">
    <subcellularLocation>
        <location evidence="7">Cytoplasm</location>
    </subcellularLocation>
</comment>
<dbReference type="Gene3D" id="1.10.1200.10">
    <property type="entry name" value="ACP-like"/>
    <property type="match status" value="1"/>
</dbReference>
<dbReference type="GO" id="GO:0000035">
    <property type="term" value="F:acyl binding"/>
    <property type="evidence" value="ECO:0007669"/>
    <property type="project" value="TreeGrafter"/>
</dbReference>
<evidence type="ECO:0000256" key="1">
    <source>
        <dbReference type="ARBA" id="ARBA00022450"/>
    </source>
</evidence>
<evidence type="ECO:0000256" key="7">
    <source>
        <dbReference type="HAMAP-Rule" id="MF_01217"/>
    </source>
</evidence>
<comment type="function">
    <text evidence="7">Carrier of the growing fatty acid chain in fatty acid biosynthesis.</text>
</comment>
<dbReference type="AlphaFoldDB" id="A0AAV5B3I9"/>
<dbReference type="PROSITE" id="PS50075">
    <property type="entry name" value="CARRIER"/>
    <property type="match status" value="1"/>
</dbReference>
<feature type="modified residue" description="O-(pantetheine 4'-phosphoryl)serine" evidence="7">
    <location>
        <position position="38"/>
    </location>
</feature>
<evidence type="ECO:0000256" key="6">
    <source>
        <dbReference type="ARBA" id="ARBA00023160"/>
    </source>
</evidence>
<dbReference type="GO" id="GO:0005829">
    <property type="term" value="C:cytosol"/>
    <property type="evidence" value="ECO:0007669"/>
    <property type="project" value="TreeGrafter"/>
</dbReference>
<keyword evidence="1 7" id="KW-0596">Phosphopantetheine</keyword>
<dbReference type="RefSeq" id="WP_135977339.1">
    <property type="nucleotide sequence ID" value="NZ_BQKC01000001.1"/>
</dbReference>
<keyword evidence="2 7" id="KW-0444">Lipid biosynthesis</keyword>
<name>A0AAV5B3I9_9ACTN</name>
<dbReference type="PANTHER" id="PTHR20863">
    <property type="entry name" value="ACYL CARRIER PROTEIN"/>
    <property type="match status" value="1"/>
</dbReference>
<evidence type="ECO:0000256" key="3">
    <source>
        <dbReference type="ARBA" id="ARBA00022553"/>
    </source>
</evidence>
<dbReference type="GO" id="GO:0009245">
    <property type="term" value="P:lipid A biosynthetic process"/>
    <property type="evidence" value="ECO:0007669"/>
    <property type="project" value="TreeGrafter"/>
</dbReference>
<dbReference type="EMBL" id="BQKC01000001">
    <property type="protein sequence ID" value="GJM55360.1"/>
    <property type="molecule type" value="Genomic_DNA"/>
</dbReference>
<evidence type="ECO:0000259" key="8">
    <source>
        <dbReference type="PROSITE" id="PS50075"/>
    </source>
</evidence>
<accession>A0AAV5B3I9</accession>
<dbReference type="InterPro" id="IPR036736">
    <property type="entry name" value="ACP-like_sf"/>
</dbReference>
<protein>
    <recommendedName>
        <fullName evidence="7">Acyl carrier protein</fullName>
        <shortName evidence="7">ACP</shortName>
    </recommendedName>
</protein>
<keyword evidence="4 7" id="KW-0276">Fatty acid metabolism</keyword>
<dbReference type="NCBIfam" id="NF002150">
    <property type="entry name" value="PRK00982.1-4"/>
    <property type="match status" value="1"/>
</dbReference>
<evidence type="ECO:0000256" key="4">
    <source>
        <dbReference type="ARBA" id="ARBA00022832"/>
    </source>
</evidence>
<comment type="similarity">
    <text evidence="7">Belongs to the acyl carrier protein (ACP) family.</text>
</comment>
<keyword evidence="6 7" id="KW-0275">Fatty acid biosynthesis</keyword>
<keyword evidence="3 7" id="KW-0597">Phosphoprotein</keyword>
<dbReference type="HAMAP" id="MF_01217">
    <property type="entry name" value="Acyl_carrier"/>
    <property type="match status" value="1"/>
</dbReference>
<dbReference type="InterPro" id="IPR003231">
    <property type="entry name" value="ACP"/>
</dbReference>
<dbReference type="GO" id="GO:0000036">
    <property type="term" value="F:acyl carrier activity"/>
    <property type="evidence" value="ECO:0007669"/>
    <property type="project" value="UniProtKB-UniRule"/>
</dbReference>
<keyword evidence="7" id="KW-0963">Cytoplasm</keyword>
<sequence>MDRNELFDKVAETVAETMNVDAEDLTPETTFESLSADSIDLIELVTALEEDFDTAIDDDRLTSIKSIGDAVDLLSQNL</sequence>
<dbReference type="InterPro" id="IPR009081">
    <property type="entry name" value="PP-bd_ACP"/>
</dbReference>
<reference evidence="9" key="1">
    <citation type="journal article" date="2022" name="Int. J. Syst. Evol. Microbiol.">
        <title>Granulimonas faecalis gen. nov., sp. nov., and Leptogranulimonas caecicola gen. nov., sp. nov., novel lactate-producing Atopobiaceae bacteria isolated from mouse intestines, and an emended description of the family Atopobiaceae.</title>
        <authorList>
            <person name="Morinaga K."/>
            <person name="Kusada H."/>
            <person name="Sakamoto S."/>
            <person name="Murakami T."/>
            <person name="Toyoda A."/>
            <person name="Mori H."/>
            <person name="Meng X.Y."/>
            <person name="Takashino M."/>
            <person name="Murotomi K."/>
            <person name="Tamaki H."/>
        </authorList>
    </citation>
    <scope>NUCLEOTIDE SEQUENCE</scope>
    <source>
        <strain evidence="9">OPF53</strain>
    </source>
</reference>
<gene>
    <name evidence="7 9" type="primary">acpP</name>
    <name evidence="9" type="ORF">ATOP_10150</name>
</gene>
<dbReference type="PANTHER" id="PTHR20863:SF76">
    <property type="entry name" value="CARRIER DOMAIN-CONTAINING PROTEIN"/>
    <property type="match status" value="1"/>
</dbReference>
<evidence type="ECO:0000313" key="9">
    <source>
        <dbReference type="EMBL" id="GJM55360.1"/>
    </source>
</evidence>
<dbReference type="SUPFAM" id="SSF47336">
    <property type="entry name" value="ACP-like"/>
    <property type="match status" value="1"/>
</dbReference>
<keyword evidence="5 7" id="KW-0443">Lipid metabolism</keyword>
<evidence type="ECO:0000313" key="10">
    <source>
        <dbReference type="Proteomes" id="UP001055025"/>
    </source>
</evidence>
<dbReference type="GO" id="GO:0016020">
    <property type="term" value="C:membrane"/>
    <property type="evidence" value="ECO:0007669"/>
    <property type="project" value="GOC"/>
</dbReference>
<feature type="domain" description="Carrier" evidence="8">
    <location>
        <begin position="1"/>
        <end position="78"/>
    </location>
</feature>
<dbReference type="Proteomes" id="UP001055025">
    <property type="component" value="Unassembled WGS sequence"/>
</dbReference>
<comment type="caution">
    <text evidence="9">The sequence shown here is derived from an EMBL/GenBank/DDBJ whole genome shotgun (WGS) entry which is preliminary data.</text>
</comment>
<dbReference type="Pfam" id="PF00550">
    <property type="entry name" value="PP-binding"/>
    <property type="match status" value="1"/>
</dbReference>
<comment type="PTM">
    <text evidence="7">4'-phosphopantetheine is transferred from CoA to a specific serine of apo-ACP by AcpS. This modification is essential for activity because fatty acids are bound in thioester linkage to the sulfhydryl of the prosthetic group.</text>
</comment>
<organism evidence="9 10">
    <name type="scientific">Granulimonas faecalis</name>
    <dbReference type="NCBI Taxonomy" id="2894155"/>
    <lineage>
        <taxon>Bacteria</taxon>
        <taxon>Bacillati</taxon>
        <taxon>Actinomycetota</taxon>
        <taxon>Coriobacteriia</taxon>
        <taxon>Coriobacteriales</taxon>
        <taxon>Kribbibacteriaceae</taxon>
        <taxon>Granulimonas</taxon>
    </lineage>
</organism>
<comment type="pathway">
    <text evidence="7">Lipid metabolism; fatty acid biosynthesis.</text>
</comment>